<dbReference type="PROSITE" id="PS00211">
    <property type="entry name" value="ABC_TRANSPORTER_1"/>
    <property type="match status" value="1"/>
</dbReference>
<dbReference type="PROSITE" id="PS50929">
    <property type="entry name" value="ABC_TM1F"/>
    <property type="match status" value="1"/>
</dbReference>
<protein>
    <submittedName>
        <fullName evidence="12">ABC transporter ATP-binding protein</fullName>
    </submittedName>
</protein>
<reference evidence="12" key="1">
    <citation type="submission" date="2020-07" db="EMBL/GenBank/DDBJ databases">
        <title>Huge and variable diversity of episymbiotic CPR bacteria and DPANN archaea in groundwater ecosystems.</title>
        <authorList>
            <person name="He C.Y."/>
            <person name="Keren R."/>
            <person name="Whittaker M."/>
            <person name="Farag I.F."/>
            <person name="Doudna J."/>
            <person name="Cate J.H.D."/>
            <person name="Banfield J.F."/>
        </authorList>
    </citation>
    <scope>NUCLEOTIDE SEQUENCE</scope>
    <source>
        <strain evidence="12">NC_groundwater_1520_Pr4_B-0.1um_53_5</strain>
    </source>
</reference>
<dbReference type="SUPFAM" id="SSF90123">
    <property type="entry name" value="ABC transporter transmembrane region"/>
    <property type="match status" value="1"/>
</dbReference>
<dbReference type="InterPro" id="IPR003593">
    <property type="entry name" value="AAA+_ATPase"/>
</dbReference>
<dbReference type="GO" id="GO:0016887">
    <property type="term" value="F:ATP hydrolysis activity"/>
    <property type="evidence" value="ECO:0007669"/>
    <property type="project" value="InterPro"/>
</dbReference>
<keyword evidence="6 12" id="KW-0067">ATP-binding</keyword>
<evidence type="ECO:0000259" key="11">
    <source>
        <dbReference type="PROSITE" id="PS50929"/>
    </source>
</evidence>
<feature type="transmembrane region" description="Helical" evidence="9">
    <location>
        <begin position="285"/>
        <end position="303"/>
    </location>
</feature>
<keyword evidence="5" id="KW-0547">Nucleotide-binding</keyword>
<dbReference type="InterPro" id="IPR003439">
    <property type="entry name" value="ABC_transporter-like_ATP-bd"/>
</dbReference>
<accession>A0A933I9K5</accession>
<evidence type="ECO:0000256" key="2">
    <source>
        <dbReference type="ARBA" id="ARBA00022448"/>
    </source>
</evidence>
<dbReference type="GO" id="GO:0005524">
    <property type="term" value="F:ATP binding"/>
    <property type="evidence" value="ECO:0007669"/>
    <property type="project" value="UniProtKB-KW"/>
</dbReference>
<dbReference type="GO" id="GO:0015421">
    <property type="term" value="F:ABC-type oligopeptide transporter activity"/>
    <property type="evidence" value="ECO:0007669"/>
    <property type="project" value="TreeGrafter"/>
</dbReference>
<dbReference type="EMBL" id="JACQXR010000101">
    <property type="protein sequence ID" value="MBI4727105.1"/>
    <property type="molecule type" value="Genomic_DNA"/>
</dbReference>
<evidence type="ECO:0000256" key="8">
    <source>
        <dbReference type="ARBA" id="ARBA00023136"/>
    </source>
</evidence>
<dbReference type="CDD" id="cd03254">
    <property type="entry name" value="ABCC_Glucan_exporter_like"/>
    <property type="match status" value="1"/>
</dbReference>
<feature type="domain" description="ABC transporter" evidence="10">
    <location>
        <begin position="356"/>
        <end position="595"/>
    </location>
</feature>
<keyword evidence="2" id="KW-0813">Transport</keyword>
<feature type="transmembrane region" description="Helical" evidence="9">
    <location>
        <begin position="35"/>
        <end position="55"/>
    </location>
</feature>
<dbReference type="InterPro" id="IPR017871">
    <property type="entry name" value="ABC_transporter-like_CS"/>
</dbReference>
<sequence length="598" mass="66797">MWFDESDENIEEQPAAKKIYDRQLLKRMLPLLKPFKMRVIGGGLILTVSSALGLLPPLLLKRAIDVNIAGADFRGLLITVGFYVLLQLAAFGVNYMMLVILESLGVKIVSALKEQLFGHLLGLDIAYFDQHPVGRLIARVESDTEAIRRLFTSTMFTVIGAVVSLGGMIFIMLGVSSRLFLAVSTLIPVIALLTILFQKKVRPMFLVVRKKYAEIVAYLTEMVQGLKVIQAFSREDAVKQKMAKLNRSYIRTLLPADVMTMGFFSLVGVFEIIGLAIILLVGGNMVAKGFLTIGAMVLFLGYLRQFFMPVYAFSEQVGIMQRAFAGAQRVFEIMDIKPQVINAEDGCAWDSFKNAIEFRDVNFSYLTRAGNDEPDWVLRDINFTVNKGEKIALVGATGGGKSSIVNLMLRFYDPQSGSIAIDGTDIRNIPIDRLRRHFGLVLQDVFLFPGTVRENLTLGSEMSRERLDRAIEILGLQRMLDKMPNGLESELAERGANLSQGERQLVSFARALAFDPQILILDEATSSVDPMSERLIQEGIKRLLEGRTAVIVAHRLSTILDADKIMVIHKGRIVESGRHQELLEKNGYYAKLYRIQFA</sequence>
<organism evidence="12 13">
    <name type="scientific">candidate division TA06 bacterium</name>
    <dbReference type="NCBI Taxonomy" id="2250710"/>
    <lineage>
        <taxon>Bacteria</taxon>
        <taxon>Bacteria division TA06</taxon>
    </lineage>
</organism>
<keyword evidence="3" id="KW-1003">Cell membrane</keyword>
<dbReference type="GO" id="GO:0005886">
    <property type="term" value="C:plasma membrane"/>
    <property type="evidence" value="ECO:0007669"/>
    <property type="project" value="UniProtKB-SubCell"/>
</dbReference>
<feature type="transmembrane region" description="Helical" evidence="9">
    <location>
        <begin position="75"/>
        <end position="101"/>
    </location>
</feature>
<dbReference type="CDD" id="cd18544">
    <property type="entry name" value="ABC_6TM_TmrA_like"/>
    <property type="match status" value="1"/>
</dbReference>
<comment type="caution">
    <text evidence="12">The sequence shown here is derived from an EMBL/GenBank/DDBJ whole genome shotgun (WGS) entry which is preliminary data.</text>
</comment>
<dbReference type="FunFam" id="3.40.50.300:FF:000221">
    <property type="entry name" value="Multidrug ABC transporter ATP-binding protein"/>
    <property type="match status" value="1"/>
</dbReference>
<evidence type="ECO:0000256" key="1">
    <source>
        <dbReference type="ARBA" id="ARBA00004651"/>
    </source>
</evidence>
<evidence type="ECO:0000256" key="4">
    <source>
        <dbReference type="ARBA" id="ARBA00022692"/>
    </source>
</evidence>
<gene>
    <name evidence="12" type="ORF">HY768_07770</name>
</gene>
<dbReference type="PROSITE" id="PS50893">
    <property type="entry name" value="ABC_TRANSPORTER_2"/>
    <property type="match status" value="1"/>
</dbReference>
<comment type="subcellular location">
    <subcellularLocation>
        <location evidence="1">Cell membrane</location>
        <topology evidence="1">Multi-pass membrane protein</topology>
    </subcellularLocation>
</comment>
<name>A0A933I9K5_UNCT6</name>
<dbReference type="InterPro" id="IPR011527">
    <property type="entry name" value="ABC1_TM_dom"/>
</dbReference>
<dbReference type="Proteomes" id="UP000736328">
    <property type="component" value="Unassembled WGS sequence"/>
</dbReference>
<dbReference type="Gene3D" id="3.40.50.300">
    <property type="entry name" value="P-loop containing nucleotide triphosphate hydrolases"/>
    <property type="match status" value="1"/>
</dbReference>
<feature type="transmembrane region" description="Helical" evidence="9">
    <location>
        <begin position="150"/>
        <end position="173"/>
    </location>
</feature>
<dbReference type="PANTHER" id="PTHR43394">
    <property type="entry name" value="ATP-DEPENDENT PERMEASE MDL1, MITOCHONDRIAL"/>
    <property type="match status" value="1"/>
</dbReference>
<dbReference type="Pfam" id="PF00664">
    <property type="entry name" value="ABC_membrane"/>
    <property type="match status" value="1"/>
</dbReference>
<evidence type="ECO:0000313" key="13">
    <source>
        <dbReference type="Proteomes" id="UP000736328"/>
    </source>
</evidence>
<dbReference type="PANTHER" id="PTHR43394:SF1">
    <property type="entry name" value="ATP-BINDING CASSETTE SUB-FAMILY B MEMBER 10, MITOCHONDRIAL"/>
    <property type="match status" value="1"/>
</dbReference>
<keyword evidence="8 9" id="KW-0472">Membrane</keyword>
<evidence type="ECO:0000256" key="7">
    <source>
        <dbReference type="ARBA" id="ARBA00022989"/>
    </source>
</evidence>
<dbReference type="AlphaFoldDB" id="A0A933I9K5"/>
<evidence type="ECO:0000256" key="6">
    <source>
        <dbReference type="ARBA" id="ARBA00022840"/>
    </source>
</evidence>
<dbReference type="Gene3D" id="1.20.1560.10">
    <property type="entry name" value="ABC transporter type 1, transmembrane domain"/>
    <property type="match status" value="1"/>
</dbReference>
<dbReference type="SUPFAM" id="SSF52540">
    <property type="entry name" value="P-loop containing nucleoside triphosphate hydrolases"/>
    <property type="match status" value="1"/>
</dbReference>
<proteinExistence type="predicted"/>
<evidence type="ECO:0000313" key="12">
    <source>
        <dbReference type="EMBL" id="MBI4727105.1"/>
    </source>
</evidence>
<dbReference type="SMART" id="SM00382">
    <property type="entry name" value="AAA"/>
    <property type="match status" value="1"/>
</dbReference>
<feature type="transmembrane region" description="Helical" evidence="9">
    <location>
        <begin position="249"/>
        <end position="279"/>
    </location>
</feature>
<evidence type="ECO:0000259" key="10">
    <source>
        <dbReference type="PROSITE" id="PS50893"/>
    </source>
</evidence>
<dbReference type="InterPro" id="IPR039421">
    <property type="entry name" value="Type_1_exporter"/>
</dbReference>
<evidence type="ECO:0000256" key="3">
    <source>
        <dbReference type="ARBA" id="ARBA00022475"/>
    </source>
</evidence>
<dbReference type="InterPro" id="IPR036640">
    <property type="entry name" value="ABC1_TM_sf"/>
</dbReference>
<keyword evidence="7 9" id="KW-1133">Transmembrane helix</keyword>
<feature type="domain" description="ABC transmembrane type-1" evidence="11">
    <location>
        <begin position="40"/>
        <end position="322"/>
    </location>
</feature>
<evidence type="ECO:0000256" key="5">
    <source>
        <dbReference type="ARBA" id="ARBA00022741"/>
    </source>
</evidence>
<evidence type="ECO:0000256" key="9">
    <source>
        <dbReference type="SAM" id="Phobius"/>
    </source>
</evidence>
<dbReference type="InterPro" id="IPR027417">
    <property type="entry name" value="P-loop_NTPase"/>
</dbReference>
<dbReference type="Pfam" id="PF00005">
    <property type="entry name" value="ABC_tran"/>
    <property type="match status" value="1"/>
</dbReference>
<keyword evidence="4 9" id="KW-0812">Transmembrane</keyword>
<feature type="transmembrane region" description="Helical" evidence="9">
    <location>
        <begin position="179"/>
        <end position="197"/>
    </location>
</feature>